<reference evidence="2" key="1">
    <citation type="submission" date="2020-03" db="EMBL/GenBank/DDBJ databases">
        <title>Castanea mollissima Vanexum genome sequencing.</title>
        <authorList>
            <person name="Staton M."/>
        </authorList>
    </citation>
    <scope>NUCLEOTIDE SEQUENCE</scope>
    <source>
        <tissue evidence="2">Leaf</tissue>
    </source>
</reference>
<keyword evidence="1" id="KW-0472">Membrane</keyword>
<organism evidence="2 3">
    <name type="scientific">Castanea mollissima</name>
    <name type="common">Chinese chestnut</name>
    <dbReference type="NCBI Taxonomy" id="60419"/>
    <lineage>
        <taxon>Eukaryota</taxon>
        <taxon>Viridiplantae</taxon>
        <taxon>Streptophyta</taxon>
        <taxon>Embryophyta</taxon>
        <taxon>Tracheophyta</taxon>
        <taxon>Spermatophyta</taxon>
        <taxon>Magnoliopsida</taxon>
        <taxon>eudicotyledons</taxon>
        <taxon>Gunneridae</taxon>
        <taxon>Pentapetalae</taxon>
        <taxon>rosids</taxon>
        <taxon>fabids</taxon>
        <taxon>Fagales</taxon>
        <taxon>Fagaceae</taxon>
        <taxon>Castanea</taxon>
    </lineage>
</organism>
<evidence type="ECO:0008006" key="4">
    <source>
        <dbReference type="Google" id="ProtNLM"/>
    </source>
</evidence>
<keyword evidence="1" id="KW-1133">Transmembrane helix</keyword>
<comment type="caution">
    <text evidence="2">The sequence shown here is derived from an EMBL/GenBank/DDBJ whole genome shotgun (WGS) entry which is preliminary data.</text>
</comment>
<accession>A0A8J4RP63</accession>
<proteinExistence type="predicted"/>
<protein>
    <recommendedName>
        <fullName evidence="4">Transmembrane protein</fullName>
    </recommendedName>
</protein>
<keyword evidence="3" id="KW-1185">Reference proteome</keyword>
<keyword evidence="1" id="KW-0812">Transmembrane</keyword>
<name>A0A8J4RP63_9ROSI</name>
<dbReference type="Proteomes" id="UP000737018">
    <property type="component" value="Unassembled WGS sequence"/>
</dbReference>
<sequence length="113" mass="12691">MKPLSLPLEPSPPGFSGLCCRSLIFVVSSSLFGFDFLGFDLYFFVGWIFVVHDFYVYLNSVVGVEVKVEMGLFDSLWVSGFAWGLLVVQFLPRIQGIETFLIIVLISTAIDIR</sequence>
<dbReference type="EMBL" id="JRKL02000574">
    <property type="protein sequence ID" value="KAF3970085.1"/>
    <property type="molecule type" value="Genomic_DNA"/>
</dbReference>
<feature type="transmembrane region" description="Helical" evidence="1">
    <location>
        <begin position="41"/>
        <end position="58"/>
    </location>
</feature>
<feature type="transmembrane region" description="Helical" evidence="1">
    <location>
        <begin position="70"/>
        <end position="91"/>
    </location>
</feature>
<evidence type="ECO:0000313" key="3">
    <source>
        <dbReference type="Proteomes" id="UP000737018"/>
    </source>
</evidence>
<gene>
    <name evidence="2" type="ORF">CMV_006191</name>
</gene>
<evidence type="ECO:0000313" key="2">
    <source>
        <dbReference type="EMBL" id="KAF3970085.1"/>
    </source>
</evidence>
<evidence type="ECO:0000256" key="1">
    <source>
        <dbReference type="SAM" id="Phobius"/>
    </source>
</evidence>
<dbReference type="AlphaFoldDB" id="A0A8J4RP63"/>